<accession>A0A0F4Q4B1</accession>
<dbReference type="PROSITE" id="PS51819">
    <property type="entry name" value="VOC"/>
    <property type="match status" value="1"/>
</dbReference>
<dbReference type="InterPro" id="IPR029068">
    <property type="entry name" value="Glyas_Bleomycin-R_OHBP_Dase"/>
</dbReference>
<dbReference type="PANTHER" id="PTHR46036:SF5">
    <property type="entry name" value="LACTOYLGLUTATHIONE LYASE"/>
    <property type="match status" value="1"/>
</dbReference>
<keyword evidence="6" id="KW-0456">Lyase</keyword>
<dbReference type="PATRIC" id="fig|151081.8.peg.1232"/>
<evidence type="ECO:0000256" key="1">
    <source>
        <dbReference type="ARBA" id="ARBA00030291"/>
    </source>
</evidence>
<protein>
    <recommendedName>
        <fullName evidence="2">Aldoketomutase</fullName>
    </recommendedName>
    <alternativeName>
        <fullName evidence="1">Ketone-aldehyde mutase</fullName>
    </alternativeName>
    <alternativeName>
        <fullName evidence="3">Methylglyoxalase</fullName>
    </alternativeName>
    <alternativeName>
        <fullName evidence="4">S-D-lactoylglutathione methylglyoxal lyase</fullName>
    </alternativeName>
</protein>
<feature type="domain" description="VOC" evidence="5">
    <location>
        <begin position="3"/>
        <end position="126"/>
    </location>
</feature>
<evidence type="ECO:0000259" key="5">
    <source>
        <dbReference type="PROSITE" id="PS51819"/>
    </source>
</evidence>
<dbReference type="EMBL" id="JXXZ01000001">
    <property type="protein sequence ID" value="KJZ02159.1"/>
    <property type="molecule type" value="Genomic_DNA"/>
</dbReference>
<dbReference type="GO" id="GO:0005737">
    <property type="term" value="C:cytoplasm"/>
    <property type="evidence" value="ECO:0007669"/>
    <property type="project" value="TreeGrafter"/>
</dbReference>
<dbReference type="PANTHER" id="PTHR46036">
    <property type="entry name" value="LACTOYLGLUTATHIONE LYASE"/>
    <property type="match status" value="1"/>
</dbReference>
<keyword evidence="7" id="KW-1185">Reference proteome</keyword>
<dbReference type="Proteomes" id="UP000033664">
    <property type="component" value="Unassembled WGS sequence"/>
</dbReference>
<dbReference type="GO" id="GO:0004462">
    <property type="term" value="F:lactoylglutathione lyase activity"/>
    <property type="evidence" value="ECO:0007669"/>
    <property type="project" value="TreeGrafter"/>
</dbReference>
<evidence type="ECO:0000256" key="3">
    <source>
        <dbReference type="ARBA" id="ARBA00032460"/>
    </source>
</evidence>
<dbReference type="InterPro" id="IPR037523">
    <property type="entry name" value="VOC_core"/>
</dbReference>
<dbReference type="eggNOG" id="COG0346">
    <property type="taxonomic scope" value="Bacteria"/>
</dbReference>
<reference evidence="6 7" key="1">
    <citation type="journal article" date="2015" name="BMC Genomics">
        <title>Genome mining reveals unlocked bioactive potential of marine Gram-negative bacteria.</title>
        <authorList>
            <person name="Machado H."/>
            <person name="Sonnenschein E.C."/>
            <person name="Melchiorsen J."/>
            <person name="Gram L."/>
        </authorList>
    </citation>
    <scope>NUCLEOTIDE SEQUENCE [LARGE SCALE GENOMIC DNA]</scope>
    <source>
        <strain evidence="6 7">S3137</strain>
    </source>
</reference>
<dbReference type="InterPro" id="IPR004360">
    <property type="entry name" value="Glyas_Fos-R_dOase_dom"/>
</dbReference>
<evidence type="ECO:0000256" key="4">
    <source>
        <dbReference type="ARBA" id="ARBA00033298"/>
    </source>
</evidence>
<dbReference type="AlphaFoldDB" id="A0A0F4Q4B1"/>
<evidence type="ECO:0000313" key="7">
    <source>
        <dbReference type="Proteomes" id="UP000033664"/>
    </source>
</evidence>
<name>A0A0F4Q4B1_9GAMM</name>
<evidence type="ECO:0000256" key="2">
    <source>
        <dbReference type="ARBA" id="ARBA00030892"/>
    </source>
</evidence>
<sequence>MAKMIHSMIRVKDAQRSIQFYHDVFALQVKRRVDFADFSLIYLANEHSSFELELTWNHHSDSDYDLGNGYGHLAFAEEHLESLHGKAIAAGYHPKEIKSFYNGDDLVAKFFFIKDPDGYDIEVIERSEVYR</sequence>
<dbReference type="SUPFAM" id="SSF54593">
    <property type="entry name" value="Glyoxalase/Bleomycin resistance protein/Dihydroxybiphenyl dioxygenase"/>
    <property type="match status" value="1"/>
</dbReference>
<dbReference type="GO" id="GO:0019243">
    <property type="term" value="P:methylglyoxal catabolic process to D-lactate via S-lactoyl-glutathione"/>
    <property type="evidence" value="ECO:0007669"/>
    <property type="project" value="TreeGrafter"/>
</dbReference>
<dbReference type="OrthoDB" id="9789841at2"/>
<dbReference type="Gene3D" id="3.10.180.10">
    <property type="entry name" value="2,3-Dihydroxybiphenyl 1,2-Dioxygenase, domain 1"/>
    <property type="match status" value="1"/>
</dbReference>
<dbReference type="Pfam" id="PF00903">
    <property type="entry name" value="Glyoxalase"/>
    <property type="match status" value="1"/>
</dbReference>
<dbReference type="RefSeq" id="WP_045978911.1">
    <property type="nucleotide sequence ID" value="NZ_JXXY01000005.1"/>
</dbReference>
<comment type="caution">
    <text evidence="6">The sequence shown here is derived from an EMBL/GenBank/DDBJ whole genome shotgun (WGS) entry which is preliminary data.</text>
</comment>
<dbReference type="GeneID" id="58226921"/>
<proteinExistence type="predicted"/>
<gene>
    <name evidence="6" type="ORF">TW72_00265</name>
</gene>
<organism evidence="6 7">
    <name type="scientific">Pseudoalteromonas ruthenica</name>
    <dbReference type="NCBI Taxonomy" id="151081"/>
    <lineage>
        <taxon>Bacteria</taxon>
        <taxon>Pseudomonadati</taxon>
        <taxon>Pseudomonadota</taxon>
        <taxon>Gammaproteobacteria</taxon>
        <taxon>Alteromonadales</taxon>
        <taxon>Pseudoalteromonadaceae</taxon>
        <taxon>Pseudoalteromonas</taxon>
    </lineage>
</organism>
<evidence type="ECO:0000313" key="6">
    <source>
        <dbReference type="EMBL" id="KJZ02159.1"/>
    </source>
</evidence>